<accession>A0A0B1TN65</accession>
<sequence length="92" mass="10121">MRVEMIGTGASFAANTGVAAVYNSAAPAQLNIPSFDNGRRVRVVVIPLPGASRFHINFRTHSDIAYHFNPRFDVDVTQNTKILVRIALIIQL</sequence>
<reference evidence="4 5" key="1">
    <citation type="submission" date="2014-03" db="EMBL/GenBank/DDBJ databases">
        <title>Draft genome of the hookworm Oesophagostomum dentatum.</title>
        <authorList>
            <person name="Mitreva M."/>
        </authorList>
    </citation>
    <scope>NUCLEOTIDE SEQUENCE [LARGE SCALE GENOMIC DNA]</scope>
    <source>
        <strain evidence="4 5">OD-Hann</strain>
    </source>
</reference>
<dbReference type="InterPro" id="IPR001079">
    <property type="entry name" value="Galectin_CRD"/>
</dbReference>
<protein>
    <recommendedName>
        <fullName evidence="2">Galectin</fullName>
    </recommendedName>
</protein>
<evidence type="ECO:0000256" key="2">
    <source>
        <dbReference type="RuleBase" id="RU102079"/>
    </source>
</evidence>
<dbReference type="Pfam" id="PF00337">
    <property type="entry name" value="Gal-bind_lectin"/>
    <property type="match status" value="1"/>
</dbReference>
<dbReference type="OrthoDB" id="5784299at2759"/>
<dbReference type="AlphaFoldDB" id="A0A0B1TN65"/>
<keyword evidence="5" id="KW-1185">Reference proteome</keyword>
<dbReference type="GO" id="GO:0030246">
    <property type="term" value="F:carbohydrate binding"/>
    <property type="evidence" value="ECO:0007669"/>
    <property type="project" value="UniProtKB-UniRule"/>
</dbReference>
<dbReference type="EMBL" id="KN549572">
    <property type="protein sequence ID" value="KHJ96850.1"/>
    <property type="molecule type" value="Genomic_DNA"/>
</dbReference>
<dbReference type="SUPFAM" id="SSF49899">
    <property type="entry name" value="Concanavalin A-like lectins/glucanases"/>
    <property type="match status" value="1"/>
</dbReference>
<feature type="domain" description="Galectin" evidence="3">
    <location>
        <begin position="27"/>
        <end position="92"/>
    </location>
</feature>
<dbReference type="PROSITE" id="PS51304">
    <property type="entry name" value="GALECTIN"/>
    <property type="match status" value="1"/>
</dbReference>
<evidence type="ECO:0000313" key="5">
    <source>
        <dbReference type="Proteomes" id="UP000053660"/>
    </source>
</evidence>
<evidence type="ECO:0000259" key="3">
    <source>
        <dbReference type="PROSITE" id="PS51304"/>
    </source>
</evidence>
<evidence type="ECO:0000256" key="1">
    <source>
        <dbReference type="ARBA" id="ARBA00022734"/>
    </source>
</evidence>
<dbReference type="Gene3D" id="2.60.120.200">
    <property type="match status" value="1"/>
</dbReference>
<proteinExistence type="predicted"/>
<organism evidence="4 5">
    <name type="scientific">Oesophagostomum dentatum</name>
    <name type="common">Nodular worm</name>
    <dbReference type="NCBI Taxonomy" id="61180"/>
    <lineage>
        <taxon>Eukaryota</taxon>
        <taxon>Metazoa</taxon>
        <taxon>Ecdysozoa</taxon>
        <taxon>Nematoda</taxon>
        <taxon>Chromadorea</taxon>
        <taxon>Rhabditida</taxon>
        <taxon>Rhabditina</taxon>
        <taxon>Rhabditomorpha</taxon>
        <taxon>Strongyloidea</taxon>
        <taxon>Strongylidae</taxon>
        <taxon>Oesophagostomum</taxon>
    </lineage>
</organism>
<dbReference type="Proteomes" id="UP000053660">
    <property type="component" value="Unassembled WGS sequence"/>
</dbReference>
<name>A0A0B1TN65_OESDE</name>
<dbReference type="InterPro" id="IPR013320">
    <property type="entry name" value="ConA-like_dom_sf"/>
</dbReference>
<gene>
    <name evidence="4" type="ORF">OESDEN_03178</name>
</gene>
<keyword evidence="1 2" id="KW-0430">Lectin</keyword>
<evidence type="ECO:0000313" key="4">
    <source>
        <dbReference type="EMBL" id="KHJ96850.1"/>
    </source>
</evidence>